<protein>
    <submittedName>
        <fullName evidence="1">Uncharacterized protein</fullName>
    </submittedName>
</protein>
<comment type="caution">
    <text evidence="1">The sequence shown here is derived from an EMBL/GenBank/DDBJ whole genome shotgun (WGS) entry which is preliminary data.</text>
</comment>
<gene>
    <name evidence="1" type="ORF">RDI58_002089</name>
</gene>
<evidence type="ECO:0000313" key="1">
    <source>
        <dbReference type="EMBL" id="KAK6804305.1"/>
    </source>
</evidence>
<dbReference type="EMBL" id="JBANQN010000001">
    <property type="protein sequence ID" value="KAK6804305.1"/>
    <property type="molecule type" value="Genomic_DNA"/>
</dbReference>
<keyword evidence="2" id="KW-1185">Reference proteome</keyword>
<dbReference type="Proteomes" id="UP001371456">
    <property type="component" value="Unassembled WGS sequence"/>
</dbReference>
<sequence length="106" mass="13110">MKLLDMKLRVTNAVRAYFNRNWTREDLMNFGEIPEIAYTGLKRVYSFLWFHFFFIFDHKCHERCKSLLRKELDKRRPDEYWRNDPARLCKLEEGTFMLTDSFILYI</sequence>
<dbReference type="AlphaFoldDB" id="A0AAN8UCV4"/>
<organism evidence="1 2">
    <name type="scientific">Solanum bulbocastanum</name>
    <name type="common">Wild potato</name>
    <dbReference type="NCBI Taxonomy" id="147425"/>
    <lineage>
        <taxon>Eukaryota</taxon>
        <taxon>Viridiplantae</taxon>
        <taxon>Streptophyta</taxon>
        <taxon>Embryophyta</taxon>
        <taxon>Tracheophyta</taxon>
        <taxon>Spermatophyta</taxon>
        <taxon>Magnoliopsida</taxon>
        <taxon>eudicotyledons</taxon>
        <taxon>Gunneridae</taxon>
        <taxon>Pentapetalae</taxon>
        <taxon>asterids</taxon>
        <taxon>lamiids</taxon>
        <taxon>Solanales</taxon>
        <taxon>Solanaceae</taxon>
        <taxon>Solanoideae</taxon>
        <taxon>Solaneae</taxon>
        <taxon>Solanum</taxon>
    </lineage>
</organism>
<reference evidence="1 2" key="1">
    <citation type="submission" date="2024-02" db="EMBL/GenBank/DDBJ databases">
        <title>de novo genome assembly of Solanum bulbocastanum strain 11H21.</title>
        <authorList>
            <person name="Hosaka A.J."/>
        </authorList>
    </citation>
    <scope>NUCLEOTIDE SEQUENCE [LARGE SCALE GENOMIC DNA]</scope>
    <source>
        <tissue evidence="1">Young leaves</tissue>
    </source>
</reference>
<proteinExistence type="predicted"/>
<evidence type="ECO:0000313" key="2">
    <source>
        <dbReference type="Proteomes" id="UP001371456"/>
    </source>
</evidence>
<name>A0AAN8UCV4_SOLBU</name>
<accession>A0AAN8UCV4</accession>